<dbReference type="RefSeq" id="WP_289413666.1">
    <property type="nucleotide sequence ID" value="NZ_JAQIBD010000002.1"/>
</dbReference>
<dbReference type="Pfam" id="PF02080">
    <property type="entry name" value="TrkA_C"/>
    <property type="match status" value="1"/>
</dbReference>
<feature type="domain" description="RCK C-terminal" evidence="1">
    <location>
        <begin position="139"/>
        <end position="219"/>
    </location>
</feature>
<dbReference type="EMBL" id="JAQIBD010000002">
    <property type="protein sequence ID" value="MDM5271937.1"/>
    <property type="molecule type" value="Genomic_DNA"/>
</dbReference>
<comment type="caution">
    <text evidence="2">The sequence shown here is derived from an EMBL/GenBank/DDBJ whole genome shotgun (WGS) entry which is preliminary data.</text>
</comment>
<sequence length="476" mass="55239">MKNVLILADGSVAKNFVDWISKKRVAENNYYVTCYQSDVTPDKMGQNITVLKIDPTSYARLNTVMHEVRFSIVFIVLQNMQDAQYALENIHMIDNKMRVILLHQWGDQKINFKLEHVTVIDSDNLLAAHLYDHLPNVPVVAQNVGVGQGEIMEIHVPFGSSFAYRHVGSIVQRKWKIVAIYRNEKQIIPTHATMIRPDDTLLVLGKPIVLNGVYKTINKRRGLFPEPFGKNLYLILDFALDRENAMIYLKESIYLLQQLERKQLFVRILNHGDFELLNQIREYESENVTILVCYDVTQYQHTIEYDIHKNDIGLVLNSIDRFENDKLKGLLYDLRKIVYLFGDEPLYNVKESVVLMGEKEQMESISSSAFEISELLKLKLCLCDFDPEGDFTSKKMIIEHYENLTQILNTEINIVQKIANPVRELEKRQDLLQIAPFEENLNANNFVKYISTKIQDFLLITQTHPKLLVPYAINDQ</sequence>
<proteinExistence type="predicted"/>
<evidence type="ECO:0000313" key="3">
    <source>
        <dbReference type="Proteomes" id="UP001169069"/>
    </source>
</evidence>
<reference evidence="2" key="1">
    <citation type="submission" date="2023-01" db="EMBL/GenBank/DDBJ databases">
        <title>Sulfurovum sp. zt1-1 genome assembly.</title>
        <authorList>
            <person name="Wang J."/>
        </authorList>
    </citation>
    <scope>NUCLEOTIDE SEQUENCE</scope>
    <source>
        <strain evidence="2">Zt1-1</strain>
    </source>
</reference>
<gene>
    <name evidence="2" type="ORF">PGH07_07080</name>
</gene>
<evidence type="ECO:0000259" key="1">
    <source>
        <dbReference type="PROSITE" id="PS51202"/>
    </source>
</evidence>
<dbReference type="Gene3D" id="3.30.70.1450">
    <property type="entry name" value="Regulator of K+ conductance, C-terminal domain"/>
    <property type="match status" value="1"/>
</dbReference>
<evidence type="ECO:0000313" key="2">
    <source>
        <dbReference type="EMBL" id="MDM5271937.1"/>
    </source>
</evidence>
<protein>
    <recommendedName>
        <fullName evidence="1">RCK C-terminal domain-containing protein</fullName>
    </recommendedName>
</protein>
<dbReference type="Proteomes" id="UP001169069">
    <property type="component" value="Unassembled WGS sequence"/>
</dbReference>
<dbReference type="InterPro" id="IPR036721">
    <property type="entry name" value="RCK_C_sf"/>
</dbReference>
<dbReference type="SUPFAM" id="SSF116726">
    <property type="entry name" value="TrkA C-terminal domain-like"/>
    <property type="match status" value="1"/>
</dbReference>
<dbReference type="PROSITE" id="PS51202">
    <property type="entry name" value="RCK_C"/>
    <property type="match status" value="1"/>
</dbReference>
<keyword evidence="3" id="KW-1185">Reference proteome</keyword>
<dbReference type="InterPro" id="IPR006037">
    <property type="entry name" value="RCK_C"/>
</dbReference>
<name>A0ABT7QYN3_9BACT</name>
<accession>A0ABT7QYN3</accession>
<organism evidence="2 3">
    <name type="scientific">Sulfurovum zhangzhouensis</name>
    <dbReference type="NCBI Taxonomy" id="3019067"/>
    <lineage>
        <taxon>Bacteria</taxon>
        <taxon>Pseudomonadati</taxon>
        <taxon>Campylobacterota</taxon>
        <taxon>Epsilonproteobacteria</taxon>
        <taxon>Campylobacterales</taxon>
        <taxon>Sulfurovaceae</taxon>
        <taxon>Sulfurovum</taxon>
    </lineage>
</organism>